<dbReference type="InterPro" id="IPR029063">
    <property type="entry name" value="SAM-dependent_MTases_sf"/>
</dbReference>
<protein>
    <submittedName>
        <fullName evidence="6">SAM-dependent methyltransferase</fullName>
    </submittedName>
</protein>
<evidence type="ECO:0000259" key="4">
    <source>
        <dbReference type="Pfam" id="PF00891"/>
    </source>
</evidence>
<feature type="domain" description="BVU-1015-like N-terminal dimerisation-like" evidence="5">
    <location>
        <begin position="14"/>
        <end position="79"/>
    </location>
</feature>
<dbReference type="AlphaFoldDB" id="A0A3D6BT64"/>
<dbReference type="PIRSF" id="PIRSF005739">
    <property type="entry name" value="O-mtase"/>
    <property type="match status" value="1"/>
</dbReference>
<dbReference type="Gene3D" id="3.40.50.150">
    <property type="entry name" value="Vaccinia Virus protein VP39"/>
    <property type="match status" value="1"/>
</dbReference>
<dbReference type="SUPFAM" id="SSF46785">
    <property type="entry name" value="Winged helix' DNA-binding domain"/>
    <property type="match status" value="1"/>
</dbReference>
<dbReference type="Gene3D" id="1.10.10.10">
    <property type="entry name" value="Winged helix-like DNA-binding domain superfamily/Winged helix DNA-binding domain"/>
    <property type="match status" value="1"/>
</dbReference>
<gene>
    <name evidence="6" type="ORF">DHV22_12720</name>
</gene>
<dbReference type="InterPro" id="IPR036388">
    <property type="entry name" value="WH-like_DNA-bd_sf"/>
</dbReference>
<dbReference type="InterPro" id="IPR036390">
    <property type="entry name" value="WH_DNA-bd_sf"/>
</dbReference>
<feature type="domain" description="O-methyltransferase C-terminal" evidence="4">
    <location>
        <begin position="180"/>
        <end position="332"/>
    </location>
</feature>
<dbReference type="CDD" id="cd02440">
    <property type="entry name" value="AdoMet_MTases"/>
    <property type="match status" value="1"/>
</dbReference>
<dbReference type="PANTHER" id="PTHR43712">
    <property type="entry name" value="PUTATIVE (AFU_ORTHOLOGUE AFUA_4G14580)-RELATED"/>
    <property type="match status" value="1"/>
</dbReference>
<dbReference type="GO" id="GO:0032259">
    <property type="term" value="P:methylation"/>
    <property type="evidence" value="ECO:0007669"/>
    <property type="project" value="UniProtKB-KW"/>
</dbReference>
<dbReference type="PROSITE" id="PS51683">
    <property type="entry name" value="SAM_OMT_II"/>
    <property type="match status" value="1"/>
</dbReference>
<reference evidence="6 7" key="1">
    <citation type="journal article" date="2018" name="Nat. Biotechnol.">
        <title>A standardized bacterial taxonomy based on genome phylogeny substantially revises the tree of life.</title>
        <authorList>
            <person name="Parks D.H."/>
            <person name="Chuvochina M."/>
            <person name="Waite D.W."/>
            <person name="Rinke C."/>
            <person name="Skarshewski A."/>
            <person name="Chaumeil P.A."/>
            <person name="Hugenholtz P."/>
        </authorList>
    </citation>
    <scope>NUCLEOTIDE SEQUENCE [LARGE SCALE GENOMIC DNA]</scope>
    <source>
        <strain evidence="6">UBA10227</strain>
    </source>
</reference>
<accession>A0A3D6BT64</accession>
<keyword evidence="2 6" id="KW-0808">Transferase</keyword>
<proteinExistence type="predicted"/>
<name>A0A3D6BT64_9FLAO</name>
<dbReference type="InterPro" id="IPR001077">
    <property type="entry name" value="COMT_C"/>
</dbReference>
<evidence type="ECO:0000256" key="2">
    <source>
        <dbReference type="ARBA" id="ARBA00022679"/>
    </source>
</evidence>
<evidence type="ECO:0000313" key="6">
    <source>
        <dbReference type="EMBL" id="HCY82392.1"/>
    </source>
</evidence>
<evidence type="ECO:0000256" key="3">
    <source>
        <dbReference type="ARBA" id="ARBA00022691"/>
    </source>
</evidence>
<sequence>MSKTRIKAIDAVQEAEKIAFAPFVFQAVVSLRKLGIFNLIFQNRKKGGIGLEDISKKLNISTYGVGVLLEIAESYNIVDKDDAGNFELTTIGYFLAFDRTVDVNINFTQEVCYKGLFHLTEAIETGKPAGLKELGNWKTIYEGLSVLQPDVQKAWFEFDHHYSDEVFQEAMEFVFRNNPKTIYDVGANTGKFAISGSKYSDSVSIKMIDLPGQLKIARGNVAAAGFADRVSHYEIDWLSKNPQLPKGADAIWMSQFLDCFSEDEILTILKACATAVNDHGEVLIMETFTDRQRFDNAKFILEATSLYFTVMANGNSKMYPSTVLKKLIDQAGLELKEDIAVGEYHTIFACKKK</sequence>
<dbReference type="InterPro" id="IPR049480">
    <property type="entry name" value="BVU_1015-like_N"/>
</dbReference>
<dbReference type="Proteomes" id="UP000263268">
    <property type="component" value="Unassembled WGS sequence"/>
</dbReference>
<dbReference type="SUPFAM" id="SSF53335">
    <property type="entry name" value="S-adenosyl-L-methionine-dependent methyltransferases"/>
    <property type="match status" value="1"/>
</dbReference>
<evidence type="ECO:0000259" key="5">
    <source>
        <dbReference type="Pfam" id="PF21212"/>
    </source>
</evidence>
<evidence type="ECO:0000256" key="1">
    <source>
        <dbReference type="ARBA" id="ARBA00022603"/>
    </source>
</evidence>
<dbReference type="EMBL" id="DPRK01000201">
    <property type="protein sequence ID" value="HCY82392.1"/>
    <property type="molecule type" value="Genomic_DNA"/>
</dbReference>
<comment type="caution">
    <text evidence="6">The sequence shown here is derived from an EMBL/GenBank/DDBJ whole genome shotgun (WGS) entry which is preliminary data.</text>
</comment>
<evidence type="ECO:0000313" key="7">
    <source>
        <dbReference type="Proteomes" id="UP000263268"/>
    </source>
</evidence>
<keyword evidence="3" id="KW-0949">S-adenosyl-L-methionine</keyword>
<dbReference type="Pfam" id="PF00891">
    <property type="entry name" value="Methyltransf_2"/>
    <property type="match status" value="1"/>
</dbReference>
<dbReference type="PANTHER" id="PTHR43712:SF2">
    <property type="entry name" value="O-METHYLTRANSFERASE CICE"/>
    <property type="match status" value="1"/>
</dbReference>
<dbReference type="Gene3D" id="1.20.58.1390">
    <property type="match status" value="1"/>
</dbReference>
<dbReference type="InterPro" id="IPR016461">
    <property type="entry name" value="COMT-like"/>
</dbReference>
<dbReference type="Pfam" id="PF21212">
    <property type="entry name" value="Dimerisation2-like_dom"/>
    <property type="match status" value="1"/>
</dbReference>
<organism evidence="6 7">
    <name type="scientific">Xanthomarina gelatinilytica</name>
    <dbReference type="NCBI Taxonomy" id="1137281"/>
    <lineage>
        <taxon>Bacteria</taxon>
        <taxon>Pseudomonadati</taxon>
        <taxon>Bacteroidota</taxon>
        <taxon>Flavobacteriia</taxon>
        <taxon>Flavobacteriales</taxon>
        <taxon>Flavobacteriaceae</taxon>
        <taxon>Xanthomarina</taxon>
    </lineage>
</organism>
<keyword evidence="1 6" id="KW-0489">Methyltransferase</keyword>
<dbReference type="GO" id="GO:0008171">
    <property type="term" value="F:O-methyltransferase activity"/>
    <property type="evidence" value="ECO:0007669"/>
    <property type="project" value="InterPro"/>
</dbReference>